<comment type="caution">
    <text evidence="1">The sequence shown here is derived from an EMBL/GenBank/DDBJ whole genome shotgun (WGS) entry which is preliminary data.</text>
</comment>
<reference evidence="1" key="1">
    <citation type="submission" date="2021-06" db="EMBL/GenBank/DDBJ databases">
        <authorList>
            <person name="Kallberg Y."/>
            <person name="Tangrot J."/>
            <person name="Rosling A."/>
        </authorList>
    </citation>
    <scope>NUCLEOTIDE SEQUENCE</scope>
    <source>
        <strain evidence="1">BR232B</strain>
    </source>
</reference>
<organism evidence="1 2">
    <name type="scientific">Paraglomus brasilianum</name>
    <dbReference type="NCBI Taxonomy" id="144538"/>
    <lineage>
        <taxon>Eukaryota</taxon>
        <taxon>Fungi</taxon>
        <taxon>Fungi incertae sedis</taxon>
        <taxon>Mucoromycota</taxon>
        <taxon>Glomeromycotina</taxon>
        <taxon>Glomeromycetes</taxon>
        <taxon>Paraglomerales</taxon>
        <taxon>Paraglomeraceae</taxon>
        <taxon>Paraglomus</taxon>
    </lineage>
</organism>
<protein>
    <submittedName>
        <fullName evidence="1">3082_t:CDS:1</fullName>
    </submittedName>
</protein>
<evidence type="ECO:0000313" key="2">
    <source>
        <dbReference type="Proteomes" id="UP000789739"/>
    </source>
</evidence>
<gene>
    <name evidence="1" type="ORF">PBRASI_LOCUS10454</name>
</gene>
<keyword evidence="2" id="KW-1185">Reference proteome</keyword>
<sequence>MPQLAALHGMVFEEMAHNMLARGGTFDCRELTDDNNQTYYRSRLIADRLNIQYYHLSNIGDEQHYWRPSSENAGSIDAIYDAEWLFQMTVPVIVNHGIKGKPLDDVIKHLDKL</sequence>
<dbReference type="OrthoDB" id="19861at2759"/>
<dbReference type="AlphaFoldDB" id="A0A9N9H7M1"/>
<dbReference type="EMBL" id="CAJVPI010003137">
    <property type="protein sequence ID" value="CAG8654788.1"/>
    <property type="molecule type" value="Genomic_DNA"/>
</dbReference>
<name>A0A9N9H7M1_9GLOM</name>
<accession>A0A9N9H7M1</accession>
<evidence type="ECO:0000313" key="1">
    <source>
        <dbReference type="EMBL" id="CAG8654788.1"/>
    </source>
</evidence>
<proteinExistence type="predicted"/>
<dbReference type="Proteomes" id="UP000789739">
    <property type="component" value="Unassembled WGS sequence"/>
</dbReference>